<dbReference type="Proteomes" id="UP000016930">
    <property type="component" value="Unassembled WGS sequence"/>
</dbReference>
<evidence type="ECO:0000259" key="2">
    <source>
        <dbReference type="PROSITE" id="PS50172"/>
    </source>
</evidence>
<feature type="compositionally biased region" description="Polar residues" evidence="1">
    <location>
        <begin position="79"/>
        <end position="88"/>
    </location>
</feature>
<dbReference type="EMBL" id="KB445807">
    <property type="protein sequence ID" value="EMD33074.1"/>
    <property type="molecule type" value="Genomic_DNA"/>
</dbReference>
<dbReference type="CDD" id="cd17716">
    <property type="entry name" value="BRCT_microcephalin_rpt1"/>
    <property type="match status" value="1"/>
</dbReference>
<dbReference type="Gene3D" id="3.40.50.10190">
    <property type="entry name" value="BRCT domain"/>
    <property type="match status" value="1"/>
</dbReference>
<gene>
    <name evidence="3" type="ORF">CERSUDRAFT_118138</name>
</gene>
<feature type="compositionally biased region" description="Low complexity" evidence="1">
    <location>
        <begin position="1"/>
        <end position="31"/>
    </location>
</feature>
<reference evidence="3 4" key="1">
    <citation type="journal article" date="2012" name="Proc. Natl. Acad. Sci. U.S.A.">
        <title>Comparative genomics of Ceriporiopsis subvermispora and Phanerochaete chrysosporium provide insight into selective ligninolysis.</title>
        <authorList>
            <person name="Fernandez-Fueyo E."/>
            <person name="Ruiz-Duenas F.J."/>
            <person name="Ferreira P."/>
            <person name="Floudas D."/>
            <person name="Hibbett D.S."/>
            <person name="Canessa P."/>
            <person name="Larrondo L.F."/>
            <person name="James T.Y."/>
            <person name="Seelenfreund D."/>
            <person name="Lobos S."/>
            <person name="Polanco R."/>
            <person name="Tello M."/>
            <person name="Honda Y."/>
            <person name="Watanabe T."/>
            <person name="Watanabe T."/>
            <person name="Ryu J.S."/>
            <person name="Kubicek C.P."/>
            <person name="Schmoll M."/>
            <person name="Gaskell J."/>
            <person name="Hammel K.E."/>
            <person name="St John F.J."/>
            <person name="Vanden Wymelenberg A."/>
            <person name="Sabat G."/>
            <person name="Splinter BonDurant S."/>
            <person name="Syed K."/>
            <person name="Yadav J.S."/>
            <person name="Doddapaneni H."/>
            <person name="Subramanian V."/>
            <person name="Lavin J.L."/>
            <person name="Oguiza J.A."/>
            <person name="Perez G."/>
            <person name="Pisabarro A.G."/>
            <person name="Ramirez L."/>
            <person name="Santoyo F."/>
            <person name="Master E."/>
            <person name="Coutinho P.M."/>
            <person name="Henrissat B."/>
            <person name="Lombard V."/>
            <person name="Magnuson J.K."/>
            <person name="Kuees U."/>
            <person name="Hori C."/>
            <person name="Igarashi K."/>
            <person name="Samejima M."/>
            <person name="Held B.W."/>
            <person name="Barry K.W."/>
            <person name="LaButti K.M."/>
            <person name="Lapidus A."/>
            <person name="Lindquist E.A."/>
            <person name="Lucas S.M."/>
            <person name="Riley R."/>
            <person name="Salamov A.A."/>
            <person name="Hoffmeister D."/>
            <person name="Schwenk D."/>
            <person name="Hadar Y."/>
            <person name="Yarden O."/>
            <person name="de Vries R.P."/>
            <person name="Wiebenga A."/>
            <person name="Stenlid J."/>
            <person name="Eastwood D."/>
            <person name="Grigoriev I.V."/>
            <person name="Berka R.M."/>
            <person name="Blanchette R.A."/>
            <person name="Kersten P."/>
            <person name="Martinez A.T."/>
            <person name="Vicuna R."/>
            <person name="Cullen D."/>
        </authorList>
    </citation>
    <scope>NUCLEOTIDE SEQUENCE [LARGE SCALE GENOMIC DNA]</scope>
    <source>
        <strain evidence="3 4">B</strain>
    </source>
</reference>
<evidence type="ECO:0000313" key="3">
    <source>
        <dbReference type="EMBL" id="EMD33074.1"/>
    </source>
</evidence>
<dbReference type="InterPro" id="IPR001357">
    <property type="entry name" value="BRCT_dom"/>
</dbReference>
<dbReference type="AlphaFoldDB" id="M2PBU1"/>
<organism evidence="3 4">
    <name type="scientific">Ceriporiopsis subvermispora (strain B)</name>
    <name type="common">White-rot fungus</name>
    <name type="synonym">Gelatoporia subvermispora</name>
    <dbReference type="NCBI Taxonomy" id="914234"/>
    <lineage>
        <taxon>Eukaryota</taxon>
        <taxon>Fungi</taxon>
        <taxon>Dikarya</taxon>
        <taxon>Basidiomycota</taxon>
        <taxon>Agaricomycotina</taxon>
        <taxon>Agaricomycetes</taxon>
        <taxon>Polyporales</taxon>
        <taxon>Gelatoporiaceae</taxon>
        <taxon>Gelatoporia</taxon>
    </lineage>
</organism>
<feature type="compositionally biased region" description="Pro residues" evidence="1">
    <location>
        <begin position="317"/>
        <end position="326"/>
    </location>
</feature>
<dbReference type="PROSITE" id="PS50172">
    <property type="entry name" value="BRCT"/>
    <property type="match status" value="1"/>
</dbReference>
<feature type="compositionally biased region" description="Low complexity" evidence="1">
    <location>
        <begin position="351"/>
        <end position="364"/>
    </location>
</feature>
<dbReference type="OrthoDB" id="2384350at2759"/>
<feature type="compositionally biased region" description="Polar residues" evidence="1">
    <location>
        <begin position="49"/>
        <end position="63"/>
    </location>
</feature>
<dbReference type="SUPFAM" id="SSF52113">
    <property type="entry name" value="BRCT domain"/>
    <property type="match status" value="1"/>
</dbReference>
<feature type="compositionally biased region" description="Polar residues" evidence="1">
    <location>
        <begin position="121"/>
        <end position="137"/>
    </location>
</feature>
<feature type="domain" description="BRCT" evidence="2">
    <location>
        <begin position="386"/>
        <end position="480"/>
    </location>
</feature>
<protein>
    <recommendedName>
        <fullName evidence="2">BRCT domain-containing protein</fullName>
    </recommendedName>
</protein>
<feature type="region of interest" description="Disordered" evidence="1">
    <location>
        <begin position="208"/>
        <end position="236"/>
    </location>
</feature>
<feature type="region of interest" description="Disordered" evidence="1">
    <location>
        <begin position="1"/>
        <end position="142"/>
    </location>
</feature>
<accession>M2PBU1</accession>
<dbReference type="Pfam" id="PF00533">
    <property type="entry name" value="BRCT"/>
    <property type="match status" value="1"/>
</dbReference>
<proteinExistence type="predicted"/>
<dbReference type="STRING" id="914234.M2PBU1"/>
<evidence type="ECO:0000256" key="1">
    <source>
        <dbReference type="SAM" id="MobiDB-lite"/>
    </source>
</evidence>
<feature type="region of interest" description="Disordered" evidence="1">
    <location>
        <begin position="492"/>
        <end position="527"/>
    </location>
</feature>
<name>M2PBU1_CERS8</name>
<evidence type="ECO:0000313" key="4">
    <source>
        <dbReference type="Proteomes" id="UP000016930"/>
    </source>
</evidence>
<feature type="region of interest" description="Disordered" evidence="1">
    <location>
        <begin position="265"/>
        <end position="386"/>
    </location>
</feature>
<keyword evidence="4" id="KW-1185">Reference proteome</keyword>
<dbReference type="InterPro" id="IPR036420">
    <property type="entry name" value="BRCT_dom_sf"/>
</dbReference>
<feature type="compositionally biased region" description="Low complexity" evidence="1">
    <location>
        <begin position="276"/>
        <end position="285"/>
    </location>
</feature>
<sequence>MPVPSTSLSSSSSGASTSASTSAVTSTPHASRTSTSTVPQKRPMACSFAQPTASSVLKSTPAASSPKKARLAPAESQRPKSSLSTLSVALSKLAMPPPPRPSSAMDFNITRDADAPVAGPSNATNSHMSSQPHSGTNGMPARKAATTGNLVAMLGRRPDGPGVKKTLSMRTLTRGGPSTLGLGPFGRGAFASRGRMGLRASKQTTLPMVLGSPVKPGREDAPEDVPADAHDSDTGPQLPAVFAAAVSETDGAESNPTDDAQILADFNDSDVPSHPQLAGASQDAASDARRAAHHARSSRRASLASQLLSQSIAGHPHTPPTLPPGPMTSSGGAKENAVLAADGLPNGAQSAPAALTRTRGAAARVSAHGRSAEASPAQGAGDSGTGPLTVLSDCTIFVDVRTDDGDDAGSLFVDMLRGMGAKVLQRVGQTCTHIVYKNGLMSTITRYRLLHEPRPLVVGIAWVVECAEQRTHVDETKFLITLDGVNVAGTNKRRRSMLPKSLGVDPEATGTPPQQSYSPAERSTEHVGAADVFSSQVPADVTMEESREGAADVGLDSLPPLEKARRRKSLLFGPHAMHH</sequence>
<feature type="compositionally biased region" description="Low complexity" evidence="1">
    <location>
        <begin position="300"/>
        <end position="316"/>
    </location>
</feature>
<dbReference type="HOGENOM" id="CLU_470892_0_0_1"/>